<name>A0A2S2PEV6_SCHGA</name>
<keyword evidence="2" id="KW-0547">Nucleotide-binding</keyword>
<organism evidence="4">
    <name type="scientific">Schizaphis graminum</name>
    <name type="common">Green bug aphid</name>
    <dbReference type="NCBI Taxonomy" id="13262"/>
    <lineage>
        <taxon>Eukaryota</taxon>
        <taxon>Metazoa</taxon>
        <taxon>Ecdysozoa</taxon>
        <taxon>Arthropoda</taxon>
        <taxon>Hexapoda</taxon>
        <taxon>Insecta</taxon>
        <taxon>Pterygota</taxon>
        <taxon>Neoptera</taxon>
        <taxon>Paraneoptera</taxon>
        <taxon>Hemiptera</taxon>
        <taxon>Sternorrhyncha</taxon>
        <taxon>Aphidomorpha</taxon>
        <taxon>Aphidoidea</taxon>
        <taxon>Aphididae</taxon>
        <taxon>Aphidini</taxon>
        <taxon>Schizaphis</taxon>
    </lineage>
</organism>
<dbReference type="InterPro" id="IPR059023">
    <property type="entry name" value="RNA_hel_CTD"/>
</dbReference>
<dbReference type="Pfam" id="PF26026">
    <property type="entry name" value="RNA_hel_CTD"/>
    <property type="match status" value="1"/>
</dbReference>
<feature type="domain" description="RNA helicase C-terminal" evidence="3">
    <location>
        <begin position="27"/>
        <end position="84"/>
    </location>
</feature>
<evidence type="ECO:0000313" key="4">
    <source>
        <dbReference type="EMBL" id="MBY27446.1"/>
    </source>
</evidence>
<accession>A0A2S2PEV6</accession>
<sequence length="102" mass="11626">MCMNTSMVSPIHILLFGAHKVDYTDGCIVLDDWIYLRMDVKVAAAIVALRPLIEDLIMRTVEDPKLILKPTITDIKLIKILRDLCNFNAGRDNLTPINFDIR</sequence>
<evidence type="ECO:0000256" key="2">
    <source>
        <dbReference type="ARBA" id="ARBA00022806"/>
    </source>
</evidence>
<dbReference type="AlphaFoldDB" id="A0A2S2PEV6"/>
<keyword evidence="2" id="KW-0067">ATP-binding</keyword>
<proteinExistence type="predicted"/>
<keyword evidence="1" id="KW-0378">Hydrolase</keyword>
<gene>
    <name evidence="4" type="primary">mle_3</name>
    <name evidence="4" type="ORF">g.144792</name>
</gene>
<reference evidence="4" key="1">
    <citation type="submission" date="2018-04" db="EMBL/GenBank/DDBJ databases">
        <title>Transcriptome of Schizaphis graminum biotype I.</title>
        <authorList>
            <person name="Scully E.D."/>
            <person name="Geib S.M."/>
            <person name="Palmer N.A."/>
            <person name="Koch K."/>
            <person name="Bradshaw J."/>
            <person name="Heng-Moss T."/>
            <person name="Sarath G."/>
        </authorList>
    </citation>
    <scope>NUCLEOTIDE SEQUENCE</scope>
</reference>
<protein>
    <submittedName>
        <fullName evidence="4">Dosage compensation regulator</fullName>
    </submittedName>
</protein>
<keyword evidence="2" id="KW-0347">Helicase</keyword>
<evidence type="ECO:0000256" key="1">
    <source>
        <dbReference type="ARBA" id="ARBA00022801"/>
    </source>
</evidence>
<evidence type="ECO:0000259" key="3">
    <source>
        <dbReference type="Pfam" id="PF26026"/>
    </source>
</evidence>
<dbReference type="EMBL" id="GGMR01014827">
    <property type="protein sequence ID" value="MBY27446.1"/>
    <property type="molecule type" value="Transcribed_RNA"/>
</dbReference>